<dbReference type="InterPro" id="IPR001647">
    <property type="entry name" value="HTH_TetR"/>
</dbReference>
<evidence type="ECO:0000313" key="7">
    <source>
        <dbReference type="Proteomes" id="UP000032049"/>
    </source>
</evidence>
<dbReference type="OrthoDB" id="9802802at2"/>
<organism evidence="6 7">
    <name type="scientific">Pedobacter lusitanus</name>
    <dbReference type="NCBI Taxonomy" id="1503925"/>
    <lineage>
        <taxon>Bacteria</taxon>
        <taxon>Pseudomonadati</taxon>
        <taxon>Bacteroidota</taxon>
        <taxon>Sphingobacteriia</taxon>
        <taxon>Sphingobacteriales</taxon>
        <taxon>Sphingobacteriaceae</taxon>
        <taxon>Pedobacter</taxon>
    </lineage>
</organism>
<comment type="caution">
    <text evidence="6">The sequence shown here is derived from an EMBL/GenBank/DDBJ whole genome shotgun (WGS) entry which is preliminary data.</text>
</comment>
<dbReference type="PROSITE" id="PS50977">
    <property type="entry name" value="HTH_TETR_2"/>
    <property type="match status" value="1"/>
</dbReference>
<keyword evidence="7" id="KW-1185">Reference proteome</keyword>
<reference evidence="6 7" key="1">
    <citation type="submission" date="2015-01" db="EMBL/GenBank/DDBJ databases">
        <title>Draft genome sequence of Pedobacter sp. NL19 isolated from sludge of an effluent treatment pond in an abandoned uranium mine.</title>
        <authorList>
            <person name="Santos T."/>
            <person name="Caetano T."/>
            <person name="Covas C."/>
            <person name="Cruz A."/>
            <person name="Mendo S."/>
        </authorList>
    </citation>
    <scope>NUCLEOTIDE SEQUENCE [LARGE SCALE GENOMIC DNA]</scope>
    <source>
        <strain evidence="6 7">NL19</strain>
    </source>
</reference>
<feature type="DNA-binding region" description="H-T-H motif" evidence="4">
    <location>
        <begin position="28"/>
        <end position="47"/>
    </location>
</feature>
<dbReference type="EMBL" id="JXRA01000058">
    <property type="protein sequence ID" value="KIO76629.1"/>
    <property type="molecule type" value="Genomic_DNA"/>
</dbReference>
<dbReference type="GO" id="GO:0003700">
    <property type="term" value="F:DNA-binding transcription factor activity"/>
    <property type="evidence" value="ECO:0007669"/>
    <property type="project" value="TreeGrafter"/>
</dbReference>
<keyword evidence="1" id="KW-0805">Transcription regulation</keyword>
<dbReference type="STRING" id="1503925.TH53_13850"/>
<feature type="domain" description="HTH tetR-type" evidence="5">
    <location>
        <begin position="5"/>
        <end position="65"/>
    </location>
</feature>
<proteinExistence type="predicted"/>
<dbReference type="InterPro" id="IPR009057">
    <property type="entry name" value="Homeodomain-like_sf"/>
</dbReference>
<dbReference type="PANTHER" id="PTHR30055">
    <property type="entry name" value="HTH-TYPE TRANSCRIPTIONAL REGULATOR RUTR"/>
    <property type="match status" value="1"/>
</dbReference>
<name>A0A0D0FVY3_9SPHI</name>
<protein>
    <submittedName>
        <fullName evidence="6">Transcriptional regulator</fullName>
    </submittedName>
</protein>
<keyword evidence="2 4" id="KW-0238">DNA-binding</keyword>
<evidence type="ECO:0000259" key="5">
    <source>
        <dbReference type="PROSITE" id="PS50977"/>
    </source>
</evidence>
<accession>A0A0D0FVY3</accession>
<dbReference type="GO" id="GO:0000976">
    <property type="term" value="F:transcription cis-regulatory region binding"/>
    <property type="evidence" value="ECO:0007669"/>
    <property type="project" value="TreeGrafter"/>
</dbReference>
<evidence type="ECO:0000256" key="2">
    <source>
        <dbReference type="ARBA" id="ARBA00023125"/>
    </source>
</evidence>
<dbReference type="Pfam" id="PF00440">
    <property type="entry name" value="TetR_N"/>
    <property type="match status" value="1"/>
</dbReference>
<sequence length="203" mass="23550">MAETDKKRELIIEGAIKRFIHFGINKTTMNEIAEDLSVSKPSLYYYFPDKTSLILGVVERIFKDYFDVLYADLKQEANIETTLLNIVEIKHRFFLRYYMLHLSNGNPDSSLNSVELKSYLEKMLEKNVQFHEKIFEMAVANKEIAPQEDIPKLAELYLSCQSGLTSLCIMHGNKELFPGKKELKLMKEKQISLSKIFIKGLKN</sequence>
<dbReference type="SUPFAM" id="SSF46689">
    <property type="entry name" value="Homeodomain-like"/>
    <property type="match status" value="1"/>
</dbReference>
<evidence type="ECO:0000313" key="6">
    <source>
        <dbReference type="EMBL" id="KIO76629.1"/>
    </source>
</evidence>
<dbReference type="RefSeq" id="WP_041882806.1">
    <property type="nucleotide sequence ID" value="NZ_CP157278.1"/>
</dbReference>
<dbReference type="Proteomes" id="UP000032049">
    <property type="component" value="Unassembled WGS sequence"/>
</dbReference>
<gene>
    <name evidence="6" type="ORF">TH53_13850</name>
</gene>
<dbReference type="PANTHER" id="PTHR30055:SF234">
    <property type="entry name" value="HTH-TYPE TRANSCRIPTIONAL REGULATOR BETI"/>
    <property type="match status" value="1"/>
</dbReference>
<evidence type="ECO:0000256" key="4">
    <source>
        <dbReference type="PROSITE-ProRule" id="PRU00335"/>
    </source>
</evidence>
<dbReference type="InterPro" id="IPR023772">
    <property type="entry name" value="DNA-bd_HTH_TetR-type_CS"/>
</dbReference>
<dbReference type="AlphaFoldDB" id="A0A0D0FVY3"/>
<evidence type="ECO:0000256" key="3">
    <source>
        <dbReference type="ARBA" id="ARBA00023163"/>
    </source>
</evidence>
<dbReference type="Gene3D" id="1.10.357.10">
    <property type="entry name" value="Tetracycline Repressor, domain 2"/>
    <property type="match status" value="1"/>
</dbReference>
<dbReference type="PROSITE" id="PS01081">
    <property type="entry name" value="HTH_TETR_1"/>
    <property type="match status" value="1"/>
</dbReference>
<dbReference type="Gene3D" id="1.10.10.60">
    <property type="entry name" value="Homeodomain-like"/>
    <property type="match status" value="1"/>
</dbReference>
<evidence type="ECO:0000256" key="1">
    <source>
        <dbReference type="ARBA" id="ARBA00023015"/>
    </source>
</evidence>
<dbReference type="PRINTS" id="PR00455">
    <property type="entry name" value="HTHTETR"/>
</dbReference>
<keyword evidence="3" id="KW-0804">Transcription</keyword>
<dbReference type="InterPro" id="IPR050109">
    <property type="entry name" value="HTH-type_TetR-like_transc_reg"/>
</dbReference>